<reference evidence="1 2" key="1">
    <citation type="submission" date="2020-06" db="EMBL/GenBank/DDBJ databases">
        <title>Rheinheimera sp. nov., a marine bacterium isolated from coastal.</title>
        <authorList>
            <person name="Yu Q."/>
            <person name="Qi Y."/>
            <person name="Pu J."/>
        </authorList>
    </citation>
    <scope>NUCLEOTIDE SEQUENCE [LARGE SCALE GENOMIC DNA]</scope>
    <source>
        <strain evidence="1 2">YQF-2</strain>
    </source>
</reference>
<evidence type="ECO:0000313" key="1">
    <source>
        <dbReference type="EMBL" id="NRQ41622.1"/>
    </source>
</evidence>
<evidence type="ECO:0000313" key="2">
    <source>
        <dbReference type="Proteomes" id="UP000523161"/>
    </source>
</evidence>
<comment type="caution">
    <text evidence="1">The sequence shown here is derived from an EMBL/GenBank/DDBJ whole genome shotgun (WGS) entry which is preliminary data.</text>
</comment>
<keyword evidence="2" id="KW-1185">Reference proteome</keyword>
<gene>
    <name evidence="1" type="ORF">HRH59_03440</name>
</gene>
<dbReference type="RefSeq" id="WP_173499875.1">
    <property type="nucleotide sequence ID" value="NZ_JABSOD010000003.1"/>
</dbReference>
<name>A0A7Y5ANF4_9GAMM</name>
<proteinExistence type="predicted"/>
<dbReference type="EMBL" id="JABSOD010000003">
    <property type="protein sequence ID" value="NRQ41622.1"/>
    <property type="molecule type" value="Genomic_DNA"/>
</dbReference>
<dbReference type="AlphaFoldDB" id="A0A7Y5ANF4"/>
<dbReference type="Proteomes" id="UP000523161">
    <property type="component" value="Unassembled WGS sequence"/>
</dbReference>
<accession>A0A7Y5ANF4</accession>
<sequence>MLDQIKPWACSFSGCDGGNPEADTWLCGIEWGLEQEAADEYYIRQKQEMLAGAVEVAKTLFNWKHSISYPYGVRFAKLYQAINRQPVQSYRSVAELSGEQLFKLNLYPIAFNSTADDLWHKYGFDEATSFPSKQLFNHWCFFNRFPFYAALRKQYQPKLIICTGVNYLKDFLMFFAGVDGVETIKSEVISINVNEKRILYWSKAGNSLLVVVPFFSGRFGLNSDALLQAFGSRIAQLQAEILQG</sequence>
<evidence type="ECO:0008006" key="3">
    <source>
        <dbReference type="Google" id="ProtNLM"/>
    </source>
</evidence>
<organism evidence="1 2">
    <name type="scientific">Rheinheimera lutimaris</name>
    <dbReference type="NCBI Taxonomy" id="2740584"/>
    <lineage>
        <taxon>Bacteria</taxon>
        <taxon>Pseudomonadati</taxon>
        <taxon>Pseudomonadota</taxon>
        <taxon>Gammaproteobacteria</taxon>
        <taxon>Chromatiales</taxon>
        <taxon>Chromatiaceae</taxon>
        <taxon>Rheinheimera</taxon>
    </lineage>
</organism>
<protein>
    <recommendedName>
        <fullName evidence="3">Uracil-DNA glycosylase-like domain-containing protein</fullName>
    </recommendedName>
</protein>